<dbReference type="OMA" id="WYEDQSK"/>
<protein>
    <recommendedName>
        <fullName evidence="5">Myb/SANT-like domain-containing protein</fullName>
    </recommendedName>
</protein>
<organism evidence="3 4">
    <name type="scientific">Setaria italica</name>
    <name type="common">Foxtail millet</name>
    <name type="synonym">Panicum italicum</name>
    <dbReference type="NCBI Taxonomy" id="4555"/>
    <lineage>
        <taxon>Eukaryota</taxon>
        <taxon>Viridiplantae</taxon>
        <taxon>Streptophyta</taxon>
        <taxon>Embryophyta</taxon>
        <taxon>Tracheophyta</taxon>
        <taxon>Spermatophyta</taxon>
        <taxon>Magnoliopsida</taxon>
        <taxon>Liliopsida</taxon>
        <taxon>Poales</taxon>
        <taxon>Poaceae</taxon>
        <taxon>PACMAD clade</taxon>
        <taxon>Panicoideae</taxon>
        <taxon>Panicodae</taxon>
        <taxon>Paniceae</taxon>
        <taxon>Cenchrinae</taxon>
        <taxon>Setaria</taxon>
    </lineage>
</organism>
<evidence type="ECO:0000313" key="3">
    <source>
        <dbReference type="EnsemblPlants" id="KQL27801"/>
    </source>
</evidence>
<keyword evidence="4" id="KW-1185">Reference proteome</keyword>
<feature type="compositionally biased region" description="Basic residues" evidence="1">
    <location>
        <begin position="203"/>
        <end position="220"/>
    </location>
</feature>
<dbReference type="EMBL" id="CM003528">
    <property type="protein sequence ID" value="RCV04549.1"/>
    <property type="molecule type" value="Genomic_DNA"/>
</dbReference>
<dbReference type="HOGENOM" id="CLU_048818_0_0_1"/>
<evidence type="ECO:0008006" key="5">
    <source>
        <dbReference type="Google" id="ProtNLM"/>
    </source>
</evidence>
<proteinExistence type="predicted"/>
<reference evidence="2" key="2">
    <citation type="submission" date="2015-07" db="EMBL/GenBank/DDBJ databases">
        <authorList>
            <person name="Noorani M."/>
        </authorList>
    </citation>
    <scope>NUCLEOTIDE SEQUENCE</scope>
    <source>
        <strain evidence="2">Yugu1</strain>
    </source>
</reference>
<evidence type="ECO:0000313" key="4">
    <source>
        <dbReference type="Proteomes" id="UP000004995"/>
    </source>
</evidence>
<feature type="region of interest" description="Disordered" evidence="1">
    <location>
        <begin position="180"/>
        <end position="224"/>
    </location>
</feature>
<accession>K3YZ29</accession>
<reference evidence="3" key="3">
    <citation type="submission" date="2018-08" db="UniProtKB">
        <authorList>
            <consortium name="EnsemblPlants"/>
        </authorList>
    </citation>
    <scope>IDENTIFICATION</scope>
    <source>
        <strain evidence="3">Yugu1</strain>
    </source>
</reference>
<evidence type="ECO:0000313" key="2">
    <source>
        <dbReference type="EMBL" id="RCV04549.1"/>
    </source>
</evidence>
<gene>
    <name evidence="2" type="ORF">SETIT_1G009700v2</name>
</gene>
<dbReference type="PANTHER" id="PTHR47906:SF5">
    <property type="entry name" value="OS05G0118600 PROTEIN"/>
    <property type="match status" value="1"/>
</dbReference>
<evidence type="ECO:0000256" key="1">
    <source>
        <dbReference type="SAM" id="MobiDB-lite"/>
    </source>
</evidence>
<sequence length="280" mass="32138">MTKGKEKGDDFASSRERSRNWYEDQSKYMLEWYIEYLKKIAQRIQDPQHILCADALNKKFVMGVTVGQVDRYYRYHKENWGYISKALRKSGNTFDHTRCLVIISESKKPLQNDRERCLLSKPIKFYNEMEELFRGSSADGSLAMDQNTCMDTSDGSNSDDSIELLDLNCYTQLEDILDENSDTLPTPTRHATVDNSSSSTSRASKKCPRGMKSPTKKPKNKTLGQKLEEISLTPEQRFLVSEHLSSKENKGMRGWLCNASAATLHAWVFKFLCQKEGINL</sequence>
<reference evidence="2 4" key="1">
    <citation type="journal article" date="2012" name="Nat. Biotechnol.">
        <title>Reference genome sequence of the model plant Setaria.</title>
        <authorList>
            <person name="Bennetzen J.L."/>
            <person name="Schmutz J."/>
            <person name="Wang H."/>
            <person name="Percifield R."/>
            <person name="Hawkins J."/>
            <person name="Pontaroli A.C."/>
            <person name="Estep M."/>
            <person name="Feng L."/>
            <person name="Vaughn J.N."/>
            <person name="Grimwood J."/>
            <person name="Jenkins J."/>
            <person name="Barry K."/>
            <person name="Lindquist E."/>
            <person name="Hellsten U."/>
            <person name="Deshpande S."/>
            <person name="Wang X."/>
            <person name="Wu X."/>
            <person name="Mitros T."/>
            <person name="Triplett J."/>
            <person name="Yang X."/>
            <person name="Ye C.Y."/>
            <person name="Mauro-Herrera M."/>
            <person name="Wang L."/>
            <person name="Li P."/>
            <person name="Sharma M."/>
            <person name="Sharma R."/>
            <person name="Ronald P.C."/>
            <person name="Panaud O."/>
            <person name="Kellogg E.A."/>
            <person name="Brutnell T.P."/>
            <person name="Doust A.N."/>
            <person name="Tuskan G.A."/>
            <person name="Rokhsar D."/>
            <person name="Devos K.M."/>
        </authorList>
    </citation>
    <scope>NUCLEOTIDE SEQUENCE [LARGE SCALE GENOMIC DNA]</scope>
    <source>
        <strain evidence="4">cv. Yugu1</strain>
        <strain evidence="2">Yugu1</strain>
    </source>
</reference>
<dbReference type="eggNOG" id="KOG4585">
    <property type="taxonomic scope" value="Eukaryota"/>
</dbReference>
<dbReference type="AlphaFoldDB" id="K3YZ29"/>
<dbReference type="Gramene" id="KQL27801">
    <property type="protein sequence ID" value="KQL27801"/>
    <property type="gene ID" value="SETIT_019537mg"/>
</dbReference>
<dbReference type="EnsemblPlants" id="KQL27801">
    <property type="protein sequence ID" value="KQL27801"/>
    <property type="gene ID" value="SETIT_019537mg"/>
</dbReference>
<dbReference type="PANTHER" id="PTHR47906">
    <property type="entry name" value="OSJNBB0050O03.9 PROTEIN-RELATED"/>
    <property type="match status" value="1"/>
</dbReference>
<dbReference type="EMBL" id="AGNK02000012">
    <property type="status" value="NOT_ANNOTATED_CDS"/>
    <property type="molecule type" value="Genomic_DNA"/>
</dbReference>
<dbReference type="OrthoDB" id="680825at2759"/>
<name>K3YZ29_SETIT</name>
<dbReference type="Proteomes" id="UP000004995">
    <property type="component" value="Unassembled WGS sequence"/>
</dbReference>